<dbReference type="InterPro" id="IPR043128">
    <property type="entry name" value="Rev_trsase/Diguanyl_cyclase"/>
</dbReference>
<dbReference type="InterPro" id="IPR000477">
    <property type="entry name" value="RT_dom"/>
</dbReference>
<dbReference type="AlphaFoldDB" id="A0A1I8Q6T1"/>
<protein>
    <recommendedName>
        <fullName evidence="1">RNA-directed DNA polymerase</fullName>
        <ecNumber evidence="1">2.7.7.49</ecNumber>
    </recommendedName>
</protein>
<evidence type="ECO:0000313" key="5">
    <source>
        <dbReference type="Proteomes" id="UP000095300"/>
    </source>
</evidence>
<dbReference type="FunFam" id="3.30.70.270:FF:000020">
    <property type="entry name" value="Transposon Tf2-6 polyprotein-like Protein"/>
    <property type="match status" value="1"/>
</dbReference>
<dbReference type="InterPro" id="IPR050951">
    <property type="entry name" value="Retrovirus_Pol_polyprotein"/>
</dbReference>
<dbReference type="InterPro" id="IPR043502">
    <property type="entry name" value="DNA/RNA_pol_sf"/>
</dbReference>
<dbReference type="Pfam" id="PF00078">
    <property type="entry name" value="RVT_1"/>
    <property type="match status" value="1"/>
</dbReference>
<evidence type="ECO:0000259" key="3">
    <source>
        <dbReference type="PROSITE" id="PS50878"/>
    </source>
</evidence>
<evidence type="ECO:0000256" key="2">
    <source>
        <dbReference type="ARBA" id="ARBA00023268"/>
    </source>
</evidence>
<dbReference type="PANTHER" id="PTHR37984:SF5">
    <property type="entry name" value="PROTEIN NYNRIN-LIKE"/>
    <property type="match status" value="1"/>
</dbReference>
<keyword evidence="5" id="KW-1185">Reference proteome</keyword>
<name>A0A1I8Q6T1_STOCA</name>
<dbReference type="PANTHER" id="PTHR37984">
    <property type="entry name" value="PROTEIN CBG26694"/>
    <property type="match status" value="1"/>
</dbReference>
<accession>A0A1I8Q6T1</accession>
<dbReference type="Gene3D" id="3.30.70.270">
    <property type="match status" value="2"/>
</dbReference>
<evidence type="ECO:0000256" key="1">
    <source>
        <dbReference type="ARBA" id="ARBA00012493"/>
    </source>
</evidence>
<dbReference type="SUPFAM" id="SSF56672">
    <property type="entry name" value="DNA/RNA polymerases"/>
    <property type="match status" value="1"/>
</dbReference>
<dbReference type="InterPro" id="IPR041577">
    <property type="entry name" value="RT_RNaseH_2"/>
</dbReference>
<sequence length="259" mass="29531">MKGSNLFCHLDITDAYSHLVIDDKFGEILTLNTPTQGLVRPTGAVYGAANITAVWQRRMEMVLQGLEHVHNFFDDILVFAENFEELMTVLEQVLERLRVNGLKFNRSKCVFATKEVEFLGHHINGEGLMKADKHMEAIRNSPRPSTIEELQLFLGKATYYCAFIHNMLTKDRPLRQMLKTVPFQWTPEAEEAYNVIKEDLLSPRTLITYDPQLPLVLATDASKTRLSAVLSHRLTDAQERPIAFASRPMNAAKVKYPQN</sequence>
<dbReference type="FunFam" id="3.30.70.270:FF:000003">
    <property type="entry name" value="Transposon Ty3-G Gag-Pol polyprotein"/>
    <property type="match status" value="1"/>
</dbReference>
<organism evidence="4 5">
    <name type="scientific">Stomoxys calcitrans</name>
    <name type="common">Stable fly</name>
    <name type="synonym">Conops calcitrans</name>
    <dbReference type="NCBI Taxonomy" id="35570"/>
    <lineage>
        <taxon>Eukaryota</taxon>
        <taxon>Metazoa</taxon>
        <taxon>Ecdysozoa</taxon>
        <taxon>Arthropoda</taxon>
        <taxon>Hexapoda</taxon>
        <taxon>Insecta</taxon>
        <taxon>Pterygota</taxon>
        <taxon>Neoptera</taxon>
        <taxon>Endopterygota</taxon>
        <taxon>Diptera</taxon>
        <taxon>Brachycera</taxon>
        <taxon>Muscomorpha</taxon>
        <taxon>Muscoidea</taxon>
        <taxon>Muscidae</taxon>
        <taxon>Stomoxys</taxon>
    </lineage>
</organism>
<dbReference type="EnsemblMetazoa" id="SCAU014417-RA">
    <property type="protein sequence ID" value="SCAU014417-PA"/>
    <property type="gene ID" value="SCAU014417"/>
</dbReference>
<dbReference type="PROSITE" id="PS50878">
    <property type="entry name" value="RT_POL"/>
    <property type="match status" value="1"/>
</dbReference>
<feature type="domain" description="Reverse transcriptase" evidence="3">
    <location>
        <begin position="1"/>
        <end position="123"/>
    </location>
</feature>
<dbReference type="Proteomes" id="UP000095300">
    <property type="component" value="Unassembled WGS sequence"/>
</dbReference>
<dbReference type="CDD" id="cd01647">
    <property type="entry name" value="RT_LTR"/>
    <property type="match status" value="1"/>
</dbReference>
<dbReference type="VEuPathDB" id="VectorBase:SCAU014417"/>
<dbReference type="STRING" id="35570.A0A1I8Q6T1"/>
<keyword evidence="2" id="KW-0511">Multifunctional enzyme</keyword>
<gene>
    <name evidence="4" type="primary">106093543</name>
</gene>
<dbReference type="Pfam" id="PF17919">
    <property type="entry name" value="RT_RNaseH_2"/>
    <property type="match status" value="1"/>
</dbReference>
<evidence type="ECO:0000313" key="4">
    <source>
        <dbReference type="EnsemblMetazoa" id="SCAU014417-PA"/>
    </source>
</evidence>
<dbReference type="GO" id="GO:0003964">
    <property type="term" value="F:RNA-directed DNA polymerase activity"/>
    <property type="evidence" value="ECO:0007669"/>
    <property type="project" value="UniProtKB-EC"/>
</dbReference>
<reference evidence="4" key="1">
    <citation type="submission" date="2020-05" db="UniProtKB">
        <authorList>
            <consortium name="EnsemblMetazoa"/>
        </authorList>
    </citation>
    <scope>IDENTIFICATION</scope>
    <source>
        <strain evidence="4">USDA</strain>
    </source>
</reference>
<dbReference type="EC" id="2.7.7.49" evidence="1"/>
<proteinExistence type="predicted"/>